<reference evidence="2" key="1">
    <citation type="submission" date="2020-11" db="EMBL/GenBank/DDBJ databases">
        <authorList>
            <person name="Tran Van P."/>
        </authorList>
    </citation>
    <scope>NUCLEOTIDE SEQUENCE</scope>
</reference>
<evidence type="ECO:0000313" key="2">
    <source>
        <dbReference type="EMBL" id="CAD7421141.1"/>
    </source>
</evidence>
<accession>A0A7R9HH58</accession>
<proteinExistence type="predicted"/>
<evidence type="ECO:0000256" key="1">
    <source>
        <dbReference type="SAM" id="MobiDB-lite"/>
    </source>
</evidence>
<sequence>MKTSGLRAVPQDATFIHRGVPLARRDCYSVSEARSCELGDELITVEGIIFDRLHCEPQFPSEQRSVETAGYGVPGESSSQGRNNI</sequence>
<dbReference type="EMBL" id="OD044069">
    <property type="protein sequence ID" value="CAD7421141.1"/>
    <property type="molecule type" value="Genomic_DNA"/>
</dbReference>
<protein>
    <submittedName>
        <fullName evidence="2">Uncharacterized protein</fullName>
    </submittedName>
</protein>
<feature type="compositionally biased region" description="Polar residues" evidence="1">
    <location>
        <begin position="76"/>
        <end position="85"/>
    </location>
</feature>
<name>A0A7R9HH58_TIMPO</name>
<organism evidence="2">
    <name type="scientific">Timema poppense</name>
    <name type="common">Walking stick</name>
    <dbReference type="NCBI Taxonomy" id="170557"/>
    <lineage>
        <taxon>Eukaryota</taxon>
        <taxon>Metazoa</taxon>
        <taxon>Ecdysozoa</taxon>
        <taxon>Arthropoda</taxon>
        <taxon>Hexapoda</taxon>
        <taxon>Insecta</taxon>
        <taxon>Pterygota</taxon>
        <taxon>Neoptera</taxon>
        <taxon>Polyneoptera</taxon>
        <taxon>Phasmatodea</taxon>
        <taxon>Timematodea</taxon>
        <taxon>Timematoidea</taxon>
        <taxon>Timematidae</taxon>
        <taxon>Timema</taxon>
    </lineage>
</organism>
<gene>
    <name evidence="2" type="ORF">TPSB3V08_LOCUS14556</name>
</gene>
<dbReference type="AlphaFoldDB" id="A0A7R9HH58"/>
<feature type="region of interest" description="Disordered" evidence="1">
    <location>
        <begin position="61"/>
        <end position="85"/>
    </location>
</feature>